<feature type="domain" description="Thiamine pyrophosphate enzyme TPP-binding" evidence="2">
    <location>
        <begin position="2"/>
        <end position="51"/>
    </location>
</feature>
<evidence type="ECO:0000259" key="2">
    <source>
        <dbReference type="Pfam" id="PF02775"/>
    </source>
</evidence>
<dbReference type="GO" id="GO:0045333">
    <property type="term" value="P:cellular respiration"/>
    <property type="evidence" value="ECO:0007669"/>
    <property type="project" value="UniProtKB-ARBA"/>
</dbReference>
<dbReference type="GO" id="GO:0016625">
    <property type="term" value="F:oxidoreductase activity, acting on the aldehyde or oxo group of donors, iron-sulfur protein as acceptor"/>
    <property type="evidence" value="ECO:0007669"/>
    <property type="project" value="UniProtKB-ARBA"/>
</dbReference>
<name>X1GCU5_9ZZZZ</name>
<dbReference type="Pfam" id="PF02775">
    <property type="entry name" value="TPP_enzyme_C"/>
    <property type="match status" value="1"/>
</dbReference>
<dbReference type="PANTHER" id="PTHR48084:SF3">
    <property type="entry name" value="SUBUNIT OF PYRUVATE:FLAVODOXIN OXIDOREDUCTASE"/>
    <property type="match status" value="1"/>
</dbReference>
<organism evidence="3">
    <name type="scientific">marine sediment metagenome</name>
    <dbReference type="NCBI Taxonomy" id="412755"/>
    <lineage>
        <taxon>unclassified sequences</taxon>
        <taxon>metagenomes</taxon>
        <taxon>ecological metagenomes</taxon>
    </lineage>
</organism>
<dbReference type="Gene3D" id="3.40.50.970">
    <property type="match status" value="1"/>
</dbReference>
<proteinExistence type="predicted"/>
<dbReference type="InterPro" id="IPR029061">
    <property type="entry name" value="THDP-binding"/>
</dbReference>
<keyword evidence="1" id="KW-0560">Oxidoreductase</keyword>
<dbReference type="GO" id="GO:0030976">
    <property type="term" value="F:thiamine pyrophosphate binding"/>
    <property type="evidence" value="ECO:0007669"/>
    <property type="project" value="InterPro"/>
</dbReference>
<dbReference type="PANTHER" id="PTHR48084">
    <property type="entry name" value="2-OXOGLUTARATE OXIDOREDUCTASE SUBUNIT KORB-RELATED"/>
    <property type="match status" value="1"/>
</dbReference>
<dbReference type="InterPro" id="IPR011766">
    <property type="entry name" value="TPP_enzyme_TPP-bd"/>
</dbReference>
<comment type="caution">
    <text evidence="3">The sequence shown here is derived from an EMBL/GenBank/DDBJ whole genome shotgun (WGS) entry which is preliminary data.</text>
</comment>
<dbReference type="InterPro" id="IPR051457">
    <property type="entry name" value="2-oxoacid:Fd_oxidoreductase"/>
</dbReference>
<dbReference type="SUPFAM" id="SSF52518">
    <property type="entry name" value="Thiamin diphosphate-binding fold (THDP-binding)"/>
    <property type="match status" value="1"/>
</dbReference>
<dbReference type="AlphaFoldDB" id="X1GCU5"/>
<dbReference type="EMBL" id="BARU01019691">
    <property type="protein sequence ID" value="GAH55711.1"/>
    <property type="molecule type" value="Genomic_DNA"/>
</dbReference>
<evidence type="ECO:0000256" key="1">
    <source>
        <dbReference type="ARBA" id="ARBA00023002"/>
    </source>
</evidence>
<sequence>MATIGDSTFLHSGITPLVDAVTADANMTLIIMDNSTTAMTGGQETILTSSRIERLIRGIGVDPQHIKVINPLKKFTRGNAEIINEEIGHKGVSVIIARRDCIQTVKKKRKEDRP</sequence>
<reference evidence="3" key="1">
    <citation type="journal article" date="2014" name="Front. Microbiol.">
        <title>High frequency of phylogenetically diverse reductive dehalogenase-homologous genes in deep subseafloor sedimentary metagenomes.</title>
        <authorList>
            <person name="Kawai M."/>
            <person name="Futagami T."/>
            <person name="Toyoda A."/>
            <person name="Takaki Y."/>
            <person name="Nishi S."/>
            <person name="Hori S."/>
            <person name="Arai W."/>
            <person name="Tsubouchi T."/>
            <person name="Morono Y."/>
            <person name="Uchiyama I."/>
            <person name="Ito T."/>
            <person name="Fujiyama A."/>
            <person name="Inagaki F."/>
            <person name="Takami H."/>
        </authorList>
    </citation>
    <scope>NUCLEOTIDE SEQUENCE</scope>
    <source>
        <strain evidence="3">Expedition CK06-06</strain>
    </source>
</reference>
<accession>X1GCU5</accession>
<gene>
    <name evidence="3" type="ORF">S03H2_32409</name>
</gene>
<evidence type="ECO:0000313" key="3">
    <source>
        <dbReference type="EMBL" id="GAH55711.1"/>
    </source>
</evidence>
<protein>
    <recommendedName>
        <fullName evidence="2">Thiamine pyrophosphate enzyme TPP-binding domain-containing protein</fullName>
    </recommendedName>
</protein>